<dbReference type="Proteomes" id="UP000287224">
    <property type="component" value="Unassembled WGS sequence"/>
</dbReference>
<sequence length="233" mass="25082">MQPFDTHGAPEQPILSELLAEQAIQGNPEALRSLFARESPSGVETAAQDPSRRRLTSPGGSSYELATYPNQAAFVEGPGTYQHYKTENQTLRPETEQLKSKAQVSDLLTGKYKQGKGWVATDGRPVYQPAADRNEAARKAKETPGVEGRSAATRKGKETLGPEGRSAAARKAKETLGPEGRSAATRKAKETLGPEGRSAATRKAKETLGPEGRSAATRKAKETRRRRAAAQED</sequence>
<comment type="caution">
    <text evidence="2">The sequence shown here is derived from an EMBL/GenBank/DDBJ whole genome shotgun (WGS) entry which is preliminary data.</text>
</comment>
<evidence type="ECO:0000313" key="3">
    <source>
        <dbReference type="Proteomes" id="UP000287224"/>
    </source>
</evidence>
<evidence type="ECO:0000313" key="2">
    <source>
        <dbReference type="EMBL" id="GCE03504.1"/>
    </source>
</evidence>
<feature type="compositionally biased region" description="Basic and acidic residues" evidence="1">
    <location>
        <begin position="132"/>
        <end position="144"/>
    </location>
</feature>
<organism evidence="2 3">
    <name type="scientific">Dictyobacter aurantiacus</name>
    <dbReference type="NCBI Taxonomy" id="1936993"/>
    <lineage>
        <taxon>Bacteria</taxon>
        <taxon>Bacillati</taxon>
        <taxon>Chloroflexota</taxon>
        <taxon>Ktedonobacteria</taxon>
        <taxon>Ktedonobacterales</taxon>
        <taxon>Dictyobacteraceae</taxon>
        <taxon>Dictyobacter</taxon>
    </lineage>
</organism>
<evidence type="ECO:0000256" key="1">
    <source>
        <dbReference type="SAM" id="MobiDB-lite"/>
    </source>
</evidence>
<feature type="compositionally biased region" description="Basic residues" evidence="1">
    <location>
        <begin position="216"/>
        <end position="233"/>
    </location>
</feature>
<keyword evidence="3" id="KW-1185">Reference proteome</keyword>
<dbReference type="EMBL" id="BIFQ01000001">
    <property type="protein sequence ID" value="GCE03504.1"/>
    <property type="molecule type" value="Genomic_DNA"/>
</dbReference>
<proteinExistence type="predicted"/>
<feature type="region of interest" description="Disordered" evidence="1">
    <location>
        <begin position="35"/>
        <end position="65"/>
    </location>
</feature>
<protein>
    <submittedName>
        <fullName evidence="2">Uncharacterized protein</fullName>
    </submittedName>
</protein>
<feature type="region of interest" description="Disordered" evidence="1">
    <location>
        <begin position="117"/>
        <end position="233"/>
    </location>
</feature>
<gene>
    <name evidence="2" type="ORF">KDAU_08330</name>
</gene>
<dbReference type="AlphaFoldDB" id="A0A401Z9F7"/>
<reference evidence="3" key="1">
    <citation type="submission" date="2018-12" db="EMBL/GenBank/DDBJ databases">
        <title>Tengunoibacter tsumagoiensis gen. nov., sp. nov., Dictyobacter kobayashii sp. nov., D. alpinus sp. nov., and D. joshuensis sp. nov. and description of Dictyobacteraceae fam. nov. within the order Ktedonobacterales isolated from Tengu-no-mugimeshi.</title>
        <authorList>
            <person name="Wang C.M."/>
            <person name="Zheng Y."/>
            <person name="Sakai Y."/>
            <person name="Toyoda A."/>
            <person name="Minakuchi Y."/>
            <person name="Abe K."/>
            <person name="Yokota A."/>
            <person name="Yabe S."/>
        </authorList>
    </citation>
    <scope>NUCLEOTIDE SEQUENCE [LARGE SCALE GENOMIC DNA]</scope>
    <source>
        <strain evidence="3">S-27</strain>
    </source>
</reference>
<accession>A0A401Z9F7</accession>
<name>A0A401Z9F7_9CHLR</name>